<evidence type="ECO:0000256" key="2">
    <source>
        <dbReference type="ARBA" id="ARBA00022679"/>
    </source>
</evidence>
<evidence type="ECO:0000256" key="1">
    <source>
        <dbReference type="ARBA" id="ARBA00022603"/>
    </source>
</evidence>
<dbReference type="InterPro" id="IPR001525">
    <property type="entry name" value="C5_MeTfrase"/>
</dbReference>
<feature type="active site" evidence="5">
    <location>
        <position position="77"/>
    </location>
</feature>
<dbReference type="GO" id="GO:0032259">
    <property type="term" value="P:methylation"/>
    <property type="evidence" value="ECO:0007669"/>
    <property type="project" value="UniProtKB-KW"/>
</dbReference>
<name>A0A212JGQ3_9FIRM</name>
<dbReference type="InterPro" id="IPR029063">
    <property type="entry name" value="SAM-dependent_MTases_sf"/>
</dbReference>
<dbReference type="PROSITE" id="PS00094">
    <property type="entry name" value="C5_MTASE_1"/>
    <property type="match status" value="1"/>
</dbReference>
<proteinExistence type="inferred from homology"/>
<dbReference type="PRINTS" id="PR00105">
    <property type="entry name" value="C5METTRFRASE"/>
</dbReference>
<keyword evidence="2 5" id="KW-0808">Transferase</keyword>
<dbReference type="GO" id="GO:0044027">
    <property type="term" value="P:negative regulation of gene expression via chromosomal CpG island methylation"/>
    <property type="evidence" value="ECO:0007669"/>
    <property type="project" value="TreeGrafter"/>
</dbReference>
<comment type="catalytic activity">
    <reaction evidence="7">
        <text>a 2'-deoxycytidine in DNA + S-adenosyl-L-methionine = a 5-methyl-2'-deoxycytidine in DNA + S-adenosyl-L-homocysteine + H(+)</text>
        <dbReference type="Rhea" id="RHEA:13681"/>
        <dbReference type="Rhea" id="RHEA-COMP:11369"/>
        <dbReference type="Rhea" id="RHEA-COMP:11370"/>
        <dbReference type="ChEBI" id="CHEBI:15378"/>
        <dbReference type="ChEBI" id="CHEBI:57856"/>
        <dbReference type="ChEBI" id="CHEBI:59789"/>
        <dbReference type="ChEBI" id="CHEBI:85452"/>
        <dbReference type="ChEBI" id="CHEBI:85454"/>
        <dbReference type="EC" id="2.1.1.37"/>
    </reaction>
</comment>
<dbReference type="NCBIfam" id="TIGR00675">
    <property type="entry name" value="dcm"/>
    <property type="match status" value="1"/>
</dbReference>
<protein>
    <recommendedName>
        <fullName evidence="7">Cytosine-specific methyltransferase</fullName>
        <ecNumber evidence="7">2.1.1.37</ecNumber>
    </recommendedName>
</protein>
<dbReference type="GO" id="GO:0003677">
    <property type="term" value="F:DNA binding"/>
    <property type="evidence" value="ECO:0007669"/>
    <property type="project" value="TreeGrafter"/>
</dbReference>
<dbReference type="Pfam" id="PF00145">
    <property type="entry name" value="DNA_methylase"/>
    <property type="match status" value="1"/>
</dbReference>
<gene>
    <name evidence="8" type="ORF">KL86CLO1_11063</name>
</gene>
<sequence>MFCGTGGFSIGFENYSNMVEVVAAVDILKVATETMKANHPESLVINNDIRNVNPADINNILMKNNKKVDIIIGGPPCQGFSSIRPFRSENLNDPRNSLFEQFVFFVEYFNPKVFVFENVVGLATHNNGKTIEIIQKRFQDIGYAVDWKVLNAANYGVPQKRERLIMIGGYGNHKVTFPSPTHHFDGKTIGIKDKKRQQFSNLLLPPAITVAEAICDLPPLKSGEMSENYLDHPQTEYTQCRRKNCTKLTMHNSTAHTEKMLEIIRYAGDNINCIPQELITSGFSTCYSRLRADEPASTITVNFVHPASNKCIHPFQDRALTPREGARLQSFDDDYIFCGTRSQIVKQIGNAVPPLLGQAIASGILRYFSTEPKC</sequence>
<dbReference type="GO" id="GO:0003886">
    <property type="term" value="F:DNA (cytosine-5-)-methyltransferase activity"/>
    <property type="evidence" value="ECO:0007669"/>
    <property type="project" value="UniProtKB-EC"/>
</dbReference>
<organism evidence="8">
    <name type="scientific">uncultured Eubacteriales bacterium</name>
    <dbReference type="NCBI Taxonomy" id="172733"/>
    <lineage>
        <taxon>Bacteria</taxon>
        <taxon>Bacillati</taxon>
        <taxon>Bacillota</taxon>
        <taxon>Clostridia</taxon>
        <taxon>Eubacteriales</taxon>
        <taxon>environmental samples</taxon>
    </lineage>
</organism>
<dbReference type="SUPFAM" id="SSF53335">
    <property type="entry name" value="S-adenosyl-L-methionine-dependent methyltransferases"/>
    <property type="match status" value="1"/>
</dbReference>
<evidence type="ECO:0000256" key="6">
    <source>
        <dbReference type="RuleBase" id="RU000416"/>
    </source>
</evidence>
<evidence type="ECO:0000256" key="7">
    <source>
        <dbReference type="RuleBase" id="RU000417"/>
    </source>
</evidence>
<keyword evidence="3 5" id="KW-0949">S-adenosyl-L-methionine</keyword>
<dbReference type="Gene3D" id="3.90.120.10">
    <property type="entry name" value="DNA Methylase, subunit A, domain 2"/>
    <property type="match status" value="1"/>
</dbReference>
<dbReference type="PROSITE" id="PS51679">
    <property type="entry name" value="SAM_MT_C5"/>
    <property type="match status" value="1"/>
</dbReference>
<evidence type="ECO:0000256" key="5">
    <source>
        <dbReference type="PROSITE-ProRule" id="PRU01016"/>
    </source>
</evidence>
<evidence type="ECO:0000256" key="4">
    <source>
        <dbReference type="ARBA" id="ARBA00022747"/>
    </source>
</evidence>
<dbReference type="InterPro" id="IPR031303">
    <property type="entry name" value="C5_meth_CS"/>
</dbReference>
<dbReference type="GO" id="GO:0009307">
    <property type="term" value="P:DNA restriction-modification system"/>
    <property type="evidence" value="ECO:0007669"/>
    <property type="project" value="UniProtKB-KW"/>
</dbReference>
<dbReference type="InterPro" id="IPR018117">
    <property type="entry name" value="C5_DNA_meth_AS"/>
</dbReference>
<dbReference type="PANTHER" id="PTHR10629:SF52">
    <property type="entry name" value="DNA (CYTOSINE-5)-METHYLTRANSFERASE 1"/>
    <property type="match status" value="1"/>
</dbReference>
<dbReference type="PANTHER" id="PTHR10629">
    <property type="entry name" value="CYTOSINE-SPECIFIC METHYLTRANSFERASE"/>
    <property type="match status" value="1"/>
</dbReference>
<accession>A0A212JGQ3</accession>
<dbReference type="PROSITE" id="PS00095">
    <property type="entry name" value="C5_MTASE_2"/>
    <property type="match status" value="1"/>
</dbReference>
<dbReference type="EC" id="2.1.1.37" evidence="7"/>
<dbReference type="EMBL" id="FLUN01000001">
    <property type="protein sequence ID" value="SBV98600.1"/>
    <property type="molecule type" value="Genomic_DNA"/>
</dbReference>
<dbReference type="Gene3D" id="3.40.50.150">
    <property type="entry name" value="Vaccinia Virus protein VP39"/>
    <property type="match status" value="1"/>
</dbReference>
<comment type="similarity">
    <text evidence="5 6">Belongs to the class I-like SAM-binding methyltransferase superfamily. C5-methyltransferase family.</text>
</comment>
<evidence type="ECO:0000256" key="3">
    <source>
        <dbReference type="ARBA" id="ARBA00022691"/>
    </source>
</evidence>
<dbReference type="InterPro" id="IPR050390">
    <property type="entry name" value="C5-Methyltransferase"/>
</dbReference>
<evidence type="ECO:0000313" key="8">
    <source>
        <dbReference type="EMBL" id="SBV98600.1"/>
    </source>
</evidence>
<reference evidence="8" key="1">
    <citation type="submission" date="2016-04" db="EMBL/GenBank/DDBJ databases">
        <authorList>
            <person name="Evans L.H."/>
            <person name="Alamgir A."/>
            <person name="Owens N."/>
            <person name="Weber N.D."/>
            <person name="Virtaneva K."/>
            <person name="Barbian K."/>
            <person name="Babar A."/>
            <person name="Rosenke K."/>
        </authorList>
    </citation>
    <scope>NUCLEOTIDE SEQUENCE</scope>
    <source>
        <strain evidence="8">86</strain>
    </source>
</reference>
<keyword evidence="1 5" id="KW-0489">Methyltransferase</keyword>
<dbReference type="AlphaFoldDB" id="A0A212JGQ3"/>
<keyword evidence="4" id="KW-0680">Restriction system</keyword>